<keyword evidence="3" id="KW-1185">Reference proteome</keyword>
<evidence type="ECO:0000313" key="2">
    <source>
        <dbReference type="EMBL" id="MCB8873695.1"/>
    </source>
</evidence>
<dbReference type="Proteomes" id="UP000708298">
    <property type="component" value="Unassembled WGS sequence"/>
</dbReference>
<reference evidence="2" key="1">
    <citation type="journal article" date="2021" name="Microorganisms">
        <title>Acidisoma silvae sp. nov. and Acidisomacellulosilytica sp. nov., Two Acidophilic Bacteria Isolated from Decaying Wood, Hydrolyzing Cellulose and Producing Poly-3-hydroxybutyrate.</title>
        <authorList>
            <person name="Mieszkin S."/>
            <person name="Pouder E."/>
            <person name="Uroz S."/>
            <person name="Simon-Colin C."/>
            <person name="Alain K."/>
        </authorList>
    </citation>
    <scope>NUCLEOTIDE SEQUENCE</scope>
    <source>
        <strain evidence="2">HW T2.11</strain>
    </source>
</reference>
<dbReference type="SUPFAM" id="SSF54001">
    <property type="entry name" value="Cysteine proteinases"/>
    <property type="match status" value="1"/>
</dbReference>
<dbReference type="InterPro" id="IPR038765">
    <property type="entry name" value="Papain-like_cys_pep_sf"/>
</dbReference>
<gene>
    <name evidence="2" type="ORF">ASILVAE211_00765</name>
</gene>
<comment type="caution">
    <text evidence="2">The sequence shown here is derived from an EMBL/GenBank/DDBJ whole genome shotgun (WGS) entry which is preliminary data.</text>
</comment>
<name>A0A963YNZ7_9PROT</name>
<dbReference type="PROSITE" id="PS50911">
    <property type="entry name" value="CHAP"/>
    <property type="match status" value="1"/>
</dbReference>
<accession>A0A963YNZ7</accession>
<reference evidence="2" key="2">
    <citation type="submission" date="2021-01" db="EMBL/GenBank/DDBJ databases">
        <authorList>
            <person name="Mieszkin S."/>
            <person name="Pouder E."/>
            <person name="Alain K."/>
        </authorList>
    </citation>
    <scope>NUCLEOTIDE SEQUENCE</scope>
    <source>
        <strain evidence="2">HW T2.11</strain>
    </source>
</reference>
<dbReference type="AlphaFoldDB" id="A0A963YNZ7"/>
<dbReference type="Gene3D" id="3.90.1720.10">
    <property type="entry name" value="endopeptidase domain like (from Nostoc punctiforme)"/>
    <property type="match status" value="1"/>
</dbReference>
<dbReference type="Pfam" id="PF05257">
    <property type="entry name" value="CHAP"/>
    <property type="match status" value="1"/>
</dbReference>
<protein>
    <submittedName>
        <fullName evidence="2">CHAP domain-containing protein</fullName>
    </submittedName>
</protein>
<evidence type="ECO:0000313" key="3">
    <source>
        <dbReference type="Proteomes" id="UP000708298"/>
    </source>
</evidence>
<evidence type="ECO:0000259" key="1">
    <source>
        <dbReference type="PROSITE" id="PS50911"/>
    </source>
</evidence>
<dbReference type="EMBL" id="JAESVB010000001">
    <property type="protein sequence ID" value="MCB8873695.1"/>
    <property type="molecule type" value="Genomic_DNA"/>
</dbReference>
<organism evidence="2 3">
    <name type="scientific">Acidisoma silvae</name>
    <dbReference type="NCBI Taxonomy" id="2802396"/>
    <lineage>
        <taxon>Bacteria</taxon>
        <taxon>Pseudomonadati</taxon>
        <taxon>Pseudomonadota</taxon>
        <taxon>Alphaproteobacteria</taxon>
        <taxon>Acetobacterales</taxon>
        <taxon>Acidocellaceae</taxon>
        <taxon>Acidisoma</taxon>
    </lineage>
</organism>
<dbReference type="InterPro" id="IPR007921">
    <property type="entry name" value="CHAP_dom"/>
</dbReference>
<feature type="domain" description="Peptidase C51" evidence="1">
    <location>
        <begin position="17"/>
        <end position="142"/>
    </location>
</feature>
<sequence>MKERVVYTYRRHGKLYTRAIWRTRNTVALYGDGVYHHGYLECVPYARQVSGISLSGNAFTWWNEAAGRYDRGQSPAAGSVLNFRANGRMRLGHVAVVQEVVNRREILITQANWGGPGFVRGGVSSDISVVDVSPNNDWTAVRMALGHSATYGSVYPTYGFIYAHGAPATLMAANSPAPQIALGDRAPADLRSVAERRSDKALFTQSVQFAAAPAFDGTAIAASAPDRNLR</sequence>
<proteinExistence type="predicted"/>